<keyword evidence="4 6" id="KW-0732">Signal</keyword>
<dbReference type="AlphaFoldDB" id="A0A3R0CNZ9"/>
<comment type="caution">
    <text evidence="7">The sequence shown here is derived from an EMBL/GenBank/DDBJ whole genome shotgun (WGS) entry which is preliminary data.</text>
</comment>
<dbReference type="InterPro" id="IPR011250">
    <property type="entry name" value="OMP/PagP_B-barrel"/>
</dbReference>
<proteinExistence type="predicted"/>
<dbReference type="Gene3D" id="2.40.160.20">
    <property type="match status" value="1"/>
</dbReference>
<dbReference type="PANTHER" id="PTHR35892">
    <property type="entry name" value="OUTER MEMBRANE PROTEIN PAGN-RELATED"/>
    <property type="match status" value="1"/>
</dbReference>
<dbReference type="EMBL" id="RSMR01000096">
    <property type="protein sequence ID" value="MIK95290.1"/>
    <property type="molecule type" value="Genomic_DNA"/>
</dbReference>
<feature type="chain" id="PRO_5018663036" description="Ail/Lom family outer membrane beta-barrel protein" evidence="6">
    <location>
        <begin position="24"/>
        <end position="250"/>
    </location>
</feature>
<dbReference type="SUPFAM" id="SSF56925">
    <property type="entry name" value="OMPA-like"/>
    <property type="match status" value="1"/>
</dbReference>
<comment type="subcellular location">
    <subcellularLocation>
        <location evidence="1">Membrane</location>
        <topology evidence="1">Multi-pass membrane protein</topology>
    </subcellularLocation>
</comment>
<dbReference type="PANTHER" id="PTHR35892:SF2">
    <property type="entry name" value="OUTER MEMBRANE PROTEIN PAGN"/>
    <property type="match status" value="1"/>
</dbReference>
<organism evidence="7">
    <name type="scientific">Salmonella enterica</name>
    <name type="common">Salmonella choleraesuis</name>
    <dbReference type="NCBI Taxonomy" id="28901"/>
    <lineage>
        <taxon>Bacteria</taxon>
        <taxon>Pseudomonadati</taxon>
        <taxon>Pseudomonadota</taxon>
        <taxon>Gammaproteobacteria</taxon>
        <taxon>Enterobacterales</taxon>
        <taxon>Enterobacteriaceae</taxon>
        <taxon>Salmonella</taxon>
    </lineage>
</organism>
<feature type="signal peptide" evidence="6">
    <location>
        <begin position="1"/>
        <end position="23"/>
    </location>
</feature>
<evidence type="ECO:0000256" key="5">
    <source>
        <dbReference type="ARBA" id="ARBA00023136"/>
    </source>
</evidence>
<accession>A0A3R0CNZ9</accession>
<gene>
    <name evidence="7" type="ORF">KO51_28555</name>
</gene>
<protein>
    <recommendedName>
        <fullName evidence="8">Ail/Lom family outer membrane beta-barrel protein</fullName>
    </recommendedName>
</protein>
<dbReference type="Proteomes" id="UP000885283">
    <property type="component" value="Unassembled WGS sequence"/>
</dbReference>
<reference evidence="7" key="1">
    <citation type="submission" date="2018-08" db="EMBL/GenBank/DDBJ databases">
        <authorList>
            <consortium name="GenomeTrakr network: Whole genome sequencing for foodborne pathogen traceback"/>
        </authorList>
    </citation>
    <scope>NUCLEOTIDE SEQUENCE [LARGE SCALE GENOMIC DNA]</scope>
    <source>
        <strain evidence="7">FLUFL-1338</strain>
    </source>
</reference>
<dbReference type="InterPro" id="IPR051723">
    <property type="entry name" value="Bact_OM_Invasion-Related"/>
</dbReference>
<evidence type="ECO:0000256" key="1">
    <source>
        <dbReference type="ARBA" id="ARBA00004141"/>
    </source>
</evidence>
<evidence type="ECO:0000256" key="3">
    <source>
        <dbReference type="ARBA" id="ARBA00022692"/>
    </source>
</evidence>
<evidence type="ECO:0000256" key="2">
    <source>
        <dbReference type="ARBA" id="ARBA00022452"/>
    </source>
</evidence>
<dbReference type="InterPro" id="IPR000758">
    <property type="entry name" value="Enterovir_OMP"/>
</dbReference>
<dbReference type="GO" id="GO:0016020">
    <property type="term" value="C:membrane"/>
    <property type="evidence" value="ECO:0007669"/>
    <property type="project" value="UniProtKB-SubCell"/>
</dbReference>
<keyword evidence="3" id="KW-0812">Transmembrane</keyword>
<dbReference type="PROSITE" id="PS00695">
    <property type="entry name" value="ENT_VIR_OMP_2"/>
    <property type="match status" value="1"/>
</dbReference>
<dbReference type="Pfam" id="PF06316">
    <property type="entry name" value="Ail_Lom"/>
    <property type="match status" value="1"/>
</dbReference>
<evidence type="ECO:0000313" key="7">
    <source>
        <dbReference type="EMBL" id="MIK95290.1"/>
    </source>
</evidence>
<evidence type="ECO:0008006" key="8">
    <source>
        <dbReference type="Google" id="ProtNLM"/>
    </source>
</evidence>
<dbReference type="GO" id="GO:0044384">
    <property type="term" value="C:host outer membrane"/>
    <property type="evidence" value="ECO:0007669"/>
    <property type="project" value="InterPro"/>
</dbReference>
<evidence type="ECO:0000256" key="4">
    <source>
        <dbReference type="ARBA" id="ARBA00022729"/>
    </source>
</evidence>
<keyword evidence="2" id="KW-1134">Transmembrane beta strand</keyword>
<sequence>MIKKITVVALVASVAGFAGSVNAAAGDVTVTFGYAQSSATGLKKDVNYYGGAVREGQGVVGEIRGIAAAEGFTVPAEDIVSKAGKYSDPNGISAKVRYEITDEWGVIGALTYLSSSTSGRLYSQNAVGDKAETISGHGEINSKYYSIQAGPTYRVNDYVSGYVMAGLAKAEVDRYFNYEYQQPGKQKNGKPYPRKSGTLFRDNDSKTQLTYSAGLQFNVYNGLVLDVAYEGSGSGDWKTSGFNVGLGYKF</sequence>
<evidence type="ECO:0000256" key="6">
    <source>
        <dbReference type="SAM" id="SignalP"/>
    </source>
</evidence>
<name>A0A3R0CNZ9_SALER</name>
<keyword evidence="5" id="KW-0472">Membrane</keyword>